<dbReference type="Gene3D" id="3.30.160.70">
    <property type="entry name" value="Methylated DNA-protein cysteine methyltransferase domain"/>
    <property type="match status" value="1"/>
</dbReference>
<dbReference type="SUPFAM" id="SSF53155">
    <property type="entry name" value="Methylated DNA-protein cysteine methyltransferase domain"/>
    <property type="match status" value="1"/>
</dbReference>
<dbReference type="Proteomes" id="UP000305654">
    <property type="component" value="Unassembled WGS sequence"/>
</dbReference>
<keyword evidence="5" id="KW-1185">Reference proteome</keyword>
<organism evidence="4 5">
    <name type="scientific">Lichenicoccus roseus</name>
    <dbReference type="NCBI Taxonomy" id="2683649"/>
    <lineage>
        <taxon>Bacteria</taxon>
        <taxon>Pseudomonadati</taxon>
        <taxon>Pseudomonadota</taxon>
        <taxon>Alphaproteobacteria</taxon>
        <taxon>Acetobacterales</taxon>
        <taxon>Acetobacteraceae</taxon>
        <taxon>Lichenicoccus</taxon>
    </lineage>
</organism>
<feature type="domain" description="Methylguanine DNA methyltransferase ribonuclease-like" evidence="3">
    <location>
        <begin position="12"/>
        <end position="66"/>
    </location>
</feature>
<dbReference type="InterPro" id="IPR014048">
    <property type="entry name" value="MethylDNA_cys_MeTrfase_DNA-bd"/>
</dbReference>
<dbReference type="InterPro" id="IPR036631">
    <property type="entry name" value="MGMT_N_sf"/>
</dbReference>
<evidence type="ECO:0000313" key="5">
    <source>
        <dbReference type="Proteomes" id="UP000305654"/>
    </source>
</evidence>
<dbReference type="GO" id="GO:0032259">
    <property type="term" value="P:methylation"/>
    <property type="evidence" value="ECO:0007669"/>
    <property type="project" value="UniProtKB-KW"/>
</dbReference>
<dbReference type="EMBL" id="VCDI01000006">
    <property type="protein sequence ID" value="TLU71542.1"/>
    <property type="molecule type" value="Genomic_DNA"/>
</dbReference>
<feature type="domain" description="Methylated-DNA-[protein]-cysteine S-methyltransferase DNA binding" evidence="2">
    <location>
        <begin position="70"/>
        <end position="147"/>
    </location>
</feature>
<comment type="caution">
    <text evidence="4">The sequence shown here is derived from an EMBL/GenBank/DDBJ whole genome shotgun (WGS) entry which is preliminary data.</text>
</comment>
<reference evidence="4 5" key="1">
    <citation type="submission" date="2019-05" db="EMBL/GenBank/DDBJ databases">
        <authorList>
            <person name="Pankratov T."/>
            <person name="Grouzdev D."/>
        </authorList>
    </citation>
    <scope>NUCLEOTIDE SEQUENCE [LARGE SCALE GENOMIC DNA]</scope>
    <source>
        <strain evidence="4 5">KEBCLARHB70R</strain>
    </source>
</reference>
<dbReference type="InterPro" id="IPR036388">
    <property type="entry name" value="WH-like_DNA-bd_sf"/>
</dbReference>
<dbReference type="OrthoDB" id="9802228at2"/>
<protein>
    <submittedName>
        <fullName evidence="4">Cysteine methyltransferase</fullName>
    </submittedName>
</protein>
<dbReference type="Pfam" id="PF01035">
    <property type="entry name" value="DNA_binding_1"/>
    <property type="match status" value="1"/>
</dbReference>
<keyword evidence="4" id="KW-0489">Methyltransferase</keyword>
<accession>A0A5R9J1W0</accession>
<proteinExistence type="predicted"/>
<dbReference type="InterPro" id="IPR036217">
    <property type="entry name" value="MethylDNA_cys_MeTrfase_DNAb"/>
</dbReference>
<dbReference type="GO" id="GO:0003908">
    <property type="term" value="F:methylated-DNA-[protein]-cysteine S-methyltransferase activity"/>
    <property type="evidence" value="ECO:0007669"/>
    <property type="project" value="InterPro"/>
</dbReference>
<keyword evidence="1" id="KW-0227">DNA damage</keyword>
<dbReference type="SUPFAM" id="SSF46767">
    <property type="entry name" value="Methylated DNA-protein cysteine methyltransferase, C-terminal domain"/>
    <property type="match status" value="1"/>
</dbReference>
<sequence length="150" mass="16739">MRFLPQLSLHGPFGSLTVSEEDEGLVALDWGWGGDQQQTDLLRRAREQLHAYFDRELREFDLPLAPQGSAFQRAAWRAFGSVAFGSTCTCLELGSRCGIDPRALGRARSLNPLPILIPSHRLVGPRRPRAFIPEGTADTARFLIDLERNP</sequence>
<evidence type="ECO:0000256" key="1">
    <source>
        <dbReference type="ARBA" id="ARBA00022763"/>
    </source>
</evidence>
<name>A0A5R9J1W0_9PROT</name>
<evidence type="ECO:0000259" key="3">
    <source>
        <dbReference type="Pfam" id="PF02870"/>
    </source>
</evidence>
<dbReference type="InterPro" id="IPR008332">
    <property type="entry name" value="MethylG_MeTrfase_N"/>
</dbReference>
<dbReference type="PANTHER" id="PTHR10815">
    <property type="entry name" value="METHYLATED-DNA--PROTEIN-CYSTEINE METHYLTRANSFERASE"/>
    <property type="match status" value="1"/>
</dbReference>
<dbReference type="Pfam" id="PF02870">
    <property type="entry name" value="Methyltransf_1N"/>
    <property type="match status" value="1"/>
</dbReference>
<dbReference type="PANTHER" id="PTHR10815:SF13">
    <property type="entry name" value="METHYLATED-DNA--PROTEIN-CYSTEINE METHYLTRANSFERASE"/>
    <property type="match status" value="1"/>
</dbReference>
<evidence type="ECO:0000259" key="2">
    <source>
        <dbReference type="Pfam" id="PF01035"/>
    </source>
</evidence>
<keyword evidence="4" id="KW-0808">Transferase</keyword>
<gene>
    <name evidence="4" type="ORF">FE263_16835</name>
</gene>
<dbReference type="Gene3D" id="1.10.10.10">
    <property type="entry name" value="Winged helix-like DNA-binding domain superfamily/Winged helix DNA-binding domain"/>
    <property type="match status" value="1"/>
</dbReference>
<dbReference type="GO" id="GO:0006281">
    <property type="term" value="P:DNA repair"/>
    <property type="evidence" value="ECO:0007669"/>
    <property type="project" value="InterPro"/>
</dbReference>
<evidence type="ECO:0000313" key="4">
    <source>
        <dbReference type="EMBL" id="TLU71542.1"/>
    </source>
</evidence>
<dbReference type="AlphaFoldDB" id="A0A5R9J1W0"/>